<dbReference type="SUPFAM" id="SSF52540">
    <property type="entry name" value="P-loop containing nucleoside triphosphate hydrolases"/>
    <property type="match status" value="1"/>
</dbReference>
<reference evidence="9" key="1">
    <citation type="journal article" date="2022" name="Int. J. Syst. Evol. Microbiol.">
        <title>A novel species of lactic acid bacteria, Ligilactobacillus pabuli sp. nov., isolated from alfalfa silage.</title>
        <authorList>
            <person name="Tohno M."/>
            <person name="Tanizawa Y."/>
            <person name="Sawada H."/>
            <person name="Sakamoto M."/>
            <person name="Ohkuma M."/>
            <person name="Kobayashi H."/>
        </authorList>
    </citation>
    <scope>NUCLEOTIDE SEQUENCE</scope>
    <source>
        <strain evidence="9">AF129</strain>
    </source>
</reference>
<sequence>MKHYDGPAFYRLHPVPKPKRPVQKKVNKIKQTSVHHAAQPRQRVTSSSAAPLIGGAGTSRPFHPSHIPPSIWNLTQSQPDTATTLSYERLYQELHKKSSTDFLVSWDQPEEDYEEFDLTLPVANEPLDEAVDEQPILATSVEPETVVSEPETSGAVTTETDTTVTGPIEEAPAEPEPDLEQPVVDLPTEIFLPPVASDDQQETAQGAASVAEVQLTETPNQAIDATATVQLTSDAPADLTPTDMTQAAPSAVKAPAEAAQSEQASADEPTTDSQMLFTPVDSVTTDVAEQGTEQSASAAKETSAVESSTELAHRQSTDLTEQEGPRQLMDVTETDHQVQPAPMLADEPVAETEIESDAEDKQPVITADQGVTPRPKQKERALNRSLTDILDFEQNSQRDLALFKEQKDTSQPNSVDEEANYQFPDLSLLPEPVIVDDPQMDEWVLQEADVLNETLQAFHVDGTVKDWTIGPTVTQFEITLGRGVKVNKVTNLTDDLKLALAAKDIRIEAPIPGKSSIGIEIPNQKSRPVMLREVLQSQSFQTARSPLTVALGVDLFGKPQVTNLKKMPHGLIAGATGSGKSVFINSLLVSLLYKAKPSEVKLLLIDPKAVEMAPYQKIPHLLAPVISDPKSAAEALKWVVKEMDERYERLAASGARNIDSFNEKVAASGEYGLKMPYIVIVIDELADLMMVAASEVQDYIARITAKARAAGIHLLIATQRPSVDVVTGTIKNNIPTRVAFMVASQVDSRTILDSAGAERLLGKGDMLYLGNGASQTIRLQGTFIDEEVDRITDFVRTQGKPHFAFDPDGLKKEALQSENEDELMPEVLDYIVDEQAVSTSKLQRVFSVGYNRAASIIDDLENKRYISGAKGSKPRDVFLTPEGLAKLRGN</sequence>
<feature type="compositionally biased region" description="Basic residues" evidence="7">
    <location>
        <begin position="15"/>
        <end position="28"/>
    </location>
</feature>
<organism evidence="9 10">
    <name type="scientific">Ligilactobacillus pabuli</name>
    <dbReference type="NCBI Taxonomy" id="2886039"/>
    <lineage>
        <taxon>Bacteria</taxon>
        <taxon>Bacillati</taxon>
        <taxon>Bacillota</taxon>
        <taxon>Bacilli</taxon>
        <taxon>Lactobacillales</taxon>
        <taxon>Lactobacillaceae</taxon>
        <taxon>Ligilactobacillus</taxon>
    </lineage>
</organism>
<dbReference type="Gene3D" id="3.40.50.300">
    <property type="entry name" value="P-loop containing nucleotide triphosphate hydrolases"/>
    <property type="match status" value="1"/>
</dbReference>
<dbReference type="RefSeq" id="WP_244054728.1">
    <property type="nucleotide sequence ID" value="NZ_BQXH01000004.1"/>
</dbReference>
<dbReference type="InterPro" id="IPR036388">
    <property type="entry name" value="WH-like_DNA-bd_sf"/>
</dbReference>
<evidence type="ECO:0000256" key="3">
    <source>
        <dbReference type="ARBA" id="ARBA00022840"/>
    </source>
</evidence>
<accession>A0ABQ5JG63</accession>
<dbReference type="InterPro" id="IPR018541">
    <property type="entry name" value="Ftsk_gamma"/>
</dbReference>
<dbReference type="Proteomes" id="UP001055149">
    <property type="component" value="Unassembled WGS sequence"/>
</dbReference>
<keyword evidence="3 6" id="KW-0067">ATP-binding</keyword>
<feature type="compositionally biased region" description="Low complexity" evidence="7">
    <location>
        <begin position="246"/>
        <end position="266"/>
    </location>
</feature>
<feature type="compositionally biased region" description="Acidic residues" evidence="7">
    <location>
        <begin position="348"/>
        <end position="358"/>
    </location>
</feature>
<evidence type="ECO:0000256" key="1">
    <source>
        <dbReference type="ARBA" id="ARBA00006474"/>
    </source>
</evidence>
<feature type="compositionally biased region" description="Polar residues" evidence="7">
    <location>
        <begin position="271"/>
        <end position="297"/>
    </location>
</feature>
<keyword evidence="10" id="KW-1185">Reference proteome</keyword>
<comment type="caution">
    <text evidence="9">The sequence shown here is derived from an EMBL/GenBank/DDBJ whole genome shotgun (WGS) entry which is preliminary data.</text>
</comment>
<dbReference type="EMBL" id="BQXH01000004">
    <property type="protein sequence ID" value="GKS80959.1"/>
    <property type="molecule type" value="Genomic_DNA"/>
</dbReference>
<proteinExistence type="inferred from homology"/>
<dbReference type="SMART" id="SM00843">
    <property type="entry name" value="Ftsk_gamma"/>
    <property type="match status" value="1"/>
</dbReference>
<name>A0ABQ5JG63_9LACO</name>
<feature type="region of interest" description="Disordered" evidence="7">
    <location>
        <begin position="15"/>
        <end position="64"/>
    </location>
</feature>
<evidence type="ECO:0000256" key="6">
    <source>
        <dbReference type="PROSITE-ProRule" id="PRU00289"/>
    </source>
</evidence>
<dbReference type="CDD" id="cd01127">
    <property type="entry name" value="TrwB_TraG_TraD_VirD4"/>
    <property type="match status" value="1"/>
</dbReference>
<keyword evidence="4" id="KW-0238">DNA-binding</keyword>
<gene>
    <name evidence="9" type="primary">ftsK1</name>
    <name evidence="9" type="ORF">LPAF129_06440</name>
</gene>
<comment type="subunit">
    <text evidence="5">Homohexamer. Forms a ring that surrounds DNA.</text>
</comment>
<comment type="similarity">
    <text evidence="1">Belongs to the FtsK/SpoIIIE/SftA family.</text>
</comment>
<evidence type="ECO:0000313" key="10">
    <source>
        <dbReference type="Proteomes" id="UP001055149"/>
    </source>
</evidence>
<dbReference type="PANTHER" id="PTHR22683:SF42">
    <property type="entry name" value="DNA TRANSLOCASE SFTA"/>
    <property type="match status" value="1"/>
</dbReference>
<feature type="region of interest" description="Disordered" evidence="7">
    <location>
        <begin position="142"/>
        <end position="383"/>
    </location>
</feature>
<keyword evidence="9" id="KW-0131">Cell cycle</keyword>
<dbReference type="Pfam" id="PF01580">
    <property type="entry name" value="FtsK_SpoIIIE"/>
    <property type="match status" value="1"/>
</dbReference>
<dbReference type="GO" id="GO:0051301">
    <property type="term" value="P:cell division"/>
    <property type="evidence" value="ECO:0007669"/>
    <property type="project" value="UniProtKB-KW"/>
</dbReference>
<evidence type="ECO:0000313" key="9">
    <source>
        <dbReference type="EMBL" id="GKS80959.1"/>
    </source>
</evidence>
<dbReference type="PANTHER" id="PTHR22683">
    <property type="entry name" value="SPORULATION PROTEIN RELATED"/>
    <property type="match status" value="1"/>
</dbReference>
<dbReference type="InterPro" id="IPR036390">
    <property type="entry name" value="WH_DNA-bd_sf"/>
</dbReference>
<feature type="compositionally biased region" description="Low complexity" evidence="7">
    <location>
        <begin position="142"/>
        <end position="170"/>
    </location>
</feature>
<evidence type="ECO:0000256" key="7">
    <source>
        <dbReference type="SAM" id="MobiDB-lite"/>
    </source>
</evidence>
<evidence type="ECO:0000256" key="5">
    <source>
        <dbReference type="ARBA" id="ARBA00025923"/>
    </source>
</evidence>
<dbReference type="Gene3D" id="1.10.10.10">
    <property type="entry name" value="Winged helix-like DNA-binding domain superfamily/Winged helix DNA-binding domain"/>
    <property type="match status" value="1"/>
</dbReference>
<dbReference type="Pfam" id="PF17854">
    <property type="entry name" value="FtsK_alpha"/>
    <property type="match status" value="1"/>
</dbReference>
<keyword evidence="2 6" id="KW-0547">Nucleotide-binding</keyword>
<dbReference type="PROSITE" id="PS50901">
    <property type="entry name" value="FTSK"/>
    <property type="match status" value="1"/>
</dbReference>
<feature type="compositionally biased region" description="Polar residues" evidence="7">
    <location>
        <begin position="215"/>
        <end position="233"/>
    </location>
</feature>
<dbReference type="Pfam" id="PF09397">
    <property type="entry name" value="FtsK_gamma"/>
    <property type="match status" value="1"/>
</dbReference>
<evidence type="ECO:0000256" key="2">
    <source>
        <dbReference type="ARBA" id="ARBA00022741"/>
    </source>
</evidence>
<keyword evidence="9" id="KW-0132">Cell division</keyword>
<dbReference type="InterPro" id="IPR050206">
    <property type="entry name" value="FtsK/SpoIIIE/SftA"/>
</dbReference>
<evidence type="ECO:0000256" key="4">
    <source>
        <dbReference type="ARBA" id="ARBA00023125"/>
    </source>
</evidence>
<dbReference type="SUPFAM" id="SSF46785">
    <property type="entry name" value="Winged helix' DNA-binding domain"/>
    <property type="match status" value="1"/>
</dbReference>
<dbReference type="InterPro" id="IPR027417">
    <property type="entry name" value="P-loop_NTPase"/>
</dbReference>
<dbReference type="InterPro" id="IPR041027">
    <property type="entry name" value="FtsK_alpha"/>
</dbReference>
<evidence type="ECO:0000259" key="8">
    <source>
        <dbReference type="PROSITE" id="PS50901"/>
    </source>
</evidence>
<dbReference type="InterPro" id="IPR002543">
    <property type="entry name" value="FtsK_dom"/>
</dbReference>
<dbReference type="Gene3D" id="3.30.980.40">
    <property type="match status" value="1"/>
</dbReference>
<protein>
    <submittedName>
        <fullName evidence="9">Cell division protein FtsK</fullName>
    </submittedName>
</protein>
<feature type="binding site" evidence="6">
    <location>
        <begin position="574"/>
        <end position="581"/>
    </location>
    <ligand>
        <name>ATP</name>
        <dbReference type="ChEBI" id="CHEBI:30616"/>
    </ligand>
</feature>
<feature type="domain" description="FtsK" evidence="8">
    <location>
        <begin position="557"/>
        <end position="749"/>
    </location>
</feature>